<keyword evidence="1" id="KW-0732">Signal</keyword>
<dbReference type="Proteomes" id="UP000244168">
    <property type="component" value="Unassembled WGS sequence"/>
</dbReference>
<evidence type="ECO:0000313" key="2">
    <source>
        <dbReference type="EMBL" id="PTQ96960.1"/>
    </source>
</evidence>
<dbReference type="EMBL" id="QAOQ01000004">
    <property type="protein sequence ID" value="PTQ96960.1"/>
    <property type="molecule type" value="Genomic_DNA"/>
</dbReference>
<gene>
    <name evidence="2" type="ORF">C8P68_104454</name>
</gene>
<feature type="signal peptide" evidence="1">
    <location>
        <begin position="1"/>
        <end position="19"/>
    </location>
</feature>
<name>A0A2T5JA56_9SPHI</name>
<keyword evidence="3" id="KW-1185">Reference proteome</keyword>
<dbReference type="OrthoDB" id="6388779at2"/>
<feature type="chain" id="PRO_5015605018" evidence="1">
    <location>
        <begin position="20"/>
        <end position="246"/>
    </location>
</feature>
<evidence type="ECO:0000256" key="1">
    <source>
        <dbReference type="SAM" id="SignalP"/>
    </source>
</evidence>
<comment type="caution">
    <text evidence="2">The sequence shown here is derived from an EMBL/GenBank/DDBJ whole genome shotgun (WGS) entry which is preliminary data.</text>
</comment>
<organism evidence="2 3">
    <name type="scientific">Mucilaginibacter yixingensis</name>
    <dbReference type="NCBI Taxonomy" id="1295612"/>
    <lineage>
        <taxon>Bacteria</taxon>
        <taxon>Pseudomonadati</taxon>
        <taxon>Bacteroidota</taxon>
        <taxon>Sphingobacteriia</taxon>
        <taxon>Sphingobacteriales</taxon>
        <taxon>Sphingobacteriaceae</taxon>
        <taxon>Mucilaginibacter</taxon>
    </lineage>
</organism>
<dbReference type="AlphaFoldDB" id="A0A2T5JA56"/>
<evidence type="ECO:0000313" key="3">
    <source>
        <dbReference type="Proteomes" id="UP000244168"/>
    </source>
</evidence>
<protein>
    <submittedName>
        <fullName evidence="2">Uncharacterized protein</fullName>
    </submittedName>
</protein>
<dbReference type="RefSeq" id="WP_107828897.1">
    <property type="nucleotide sequence ID" value="NZ_CP160205.1"/>
</dbReference>
<reference evidence="2 3" key="1">
    <citation type="submission" date="2018-04" db="EMBL/GenBank/DDBJ databases">
        <title>Genomic Encyclopedia of Archaeal and Bacterial Type Strains, Phase II (KMG-II): from individual species to whole genera.</title>
        <authorList>
            <person name="Goeker M."/>
        </authorList>
    </citation>
    <scope>NUCLEOTIDE SEQUENCE [LARGE SCALE GENOMIC DNA]</scope>
    <source>
        <strain evidence="2 3">DSM 26809</strain>
    </source>
</reference>
<accession>A0A2T5JA56</accession>
<proteinExistence type="predicted"/>
<sequence length="246" mass="27091">MRKLTLSAVALFACATAFAQNITNPKFDGRDDTNTSISKIETNKQFTVITFETVAPGDSSWVEINNDMFIRTGNDVHYKFVKAEDIAIAPKKTTIARGGDKLTFKVYFEKIPATTKYVDVIERAGTSGDAIRFFNFYHVSLTASRPVENQRVVSVTLAPPPPPMNMRNAMDMGGIMNAMAPMMGAMTKSTLDAQVEYFKQPGKLQEIAKLTRAYLDALMNEGITRDEAIKIITADGLMPKIGTTGK</sequence>